<dbReference type="SUPFAM" id="SSF47413">
    <property type="entry name" value="lambda repressor-like DNA-binding domains"/>
    <property type="match status" value="1"/>
</dbReference>
<dbReference type="Proteomes" id="UP000824102">
    <property type="component" value="Unassembled WGS sequence"/>
</dbReference>
<keyword evidence="1" id="KW-0238">DNA-binding</keyword>
<dbReference type="EMBL" id="DXBB01000091">
    <property type="protein sequence ID" value="HIZ73247.1"/>
    <property type="molecule type" value="Genomic_DNA"/>
</dbReference>
<comment type="caution">
    <text evidence="3">The sequence shown here is derived from an EMBL/GenBank/DDBJ whole genome shotgun (WGS) entry which is preliminary data.</text>
</comment>
<evidence type="ECO:0000256" key="1">
    <source>
        <dbReference type="ARBA" id="ARBA00023125"/>
    </source>
</evidence>
<dbReference type="InterPro" id="IPR001387">
    <property type="entry name" value="Cro/C1-type_HTH"/>
</dbReference>
<sequence length="78" mass="9075">MTSHSTTFWNDMNDLYNLTKNLKALRRQYGYTQQYVAEQLGITPQSYHAYEAGITIPTLPNFIKLARLYDVSLDDLLE</sequence>
<dbReference type="GO" id="GO:0003677">
    <property type="term" value="F:DNA binding"/>
    <property type="evidence" value="ECO:0007669"/>
    <property type="project" value="UniProtKB-KW"/>
</dbReference>
<feature type="domain" description="HTH cro/C1-type" evidence="2">
    <location>
        <begin position="22"/>
        <end position="76"/>
    </location>
</feature>
<dbReference type="PANTHER" id="PTHR46558">
    <property type="entry name" value="TRACRIPTIONAL REGULATORY PROTEIN-RELATED-RELATED"/>
    <property type="match status" value="1"/>
</dbReference>
<name>A0A9D2G6B9_9FIRM</name>
<evidence type="ECO:0000259" key="2">
    <source>
        <dbReference type="PROSITE" id="PS50943"/>
    </source>
</evidence>
<dbReference type="PANTHER" id="PTHR46558:SF4">
    <property type="entry name" value="DNA-BIDING PHAGE PROTEIN"/>
    <property type="match status" value="1"/>
</dbReference>
<accession>A0A9D2G6B9</accession>
<dbReference type="CDD" id="cd00093">
    <property type="entry name" value="HTH_XRE"/>
    <property type="match status" value="1"/>
</dbReference>
<proteinExistence type="predicted"/>
<dbReference type="AlphaFoldDB" id="A0A9D2G6B9"/>
<dbReference type="InterPro" id="IPR010982">
    <property type="entry name" value="Lambda_DNA-bd_dom_sf"/>
</dbReference>
<dbReference type="SMART" id="SM00530">
    <property type="entry name" value="HTH_XRE"/>
    <property type="match status" value="1"/>
</dbReference>
<evidence type="ECO:0000313" key="4">
    <source>
        <dbReference type="Proteomes" id="UP000824102"/>
    </source>
</evidence>
<dbReference type="Pfam" id="PF01381">
    <property type="entry name" value="HTH_3"/>
    <property type="match status" value="1"/>
</dbReference>
<gene>
    <name evidence="3" type="ORF">H9964_06680</name>
</gene>
<reference evidence="3" key="1">
    <citation type="journal article" date="2021" name="PeerJ">
        <title>Extensive microbial diversity within the chicken gut microbiome revealed by metagenomics and culture.</title>
        <authorList>
            <person name="Gilroy R."/>
            <person name="Ravi A."/>
            <person name="Getino M."/>
            <person name="Pursley I."/>
            <person name="Horton D.L."/>
            <person name="Alikhan N.F."/>
            <person name="Baker D."/>
            <person name="Gharbi K."/>
            <person name="Hall N."/>
            <person name="Watson M."/>
            <person name="Adriaenssens E.M."/>
            <person name="Foster-Nyarko E."/>
            <person name="Jarju S."/>
            <person name="Secka A."/>
            <person name="Antonio M."/>
            <person name="Oren A."/>
            <person name="Chaudhuri R.R."/>
            <person name="La Ragione R."/>
            <person name="Hildebrand F."/>
            <person name="Pallen M.J."/>
        </authorList>
    </citation>
    <scope>NUCLEOTIDE SEQUENCE</scope>
    <source>
        <strain evidence="3">ChiW7-2402</strain>
    </source>
</reference>
<evidence type="ECO:0000313" key="3">
    <source>
        <dbReference type="EMBL" id="HIZ73247.1"/>
    </source>
</evidence>
<protein>
    <submittedName>
        <fullName evidence="3">Helix-turn-helix transcriptional regulator</fullName>
    </submittedName>
</protein>
<organism evidence="3 4">
    <name type="scientific">Candidatus Gallimonas intestinavium</name>
    <dbReference type="NCBI Taxonomy" id="2838603"/>
    <lineage>
        <taxon>Bacteria</taxon>
        <taxon>Bacillati</taxon>
        <taxon>Bacillota</taxon>
        <taxon>Clostridia</taxon>
        <taxon>Candidatus Gallimonas</taxon>
    </lineage>
</organism>
<dbReference type="Gene3D" id="1.10.260.40">
    <property type="entry name" value="lambda repressor-like DNA-binding domains"/>
    <property type="match status" value="1"/>
</dbReference>
<dbReference type="PROSITE" id="PS50943">
    <property type="entry name" value="HTH_CROC1"/>
    <property type="match status" value="1"/>
</dbReference>
<reference evidence="3" key="2">
    <citation type="submission" date="2021-04" db="EMBL/GenBank/DDBJ databases">
        <authorList>
            <person name="Gilroy R."/>
        </authorList>
    </citation>
    <scope>NUCLEOTIDE SEQUENCE</scope>
    <source>
        <strain evidence="3">ChiW7-2402</strain>
    </source>
</reference>